<dbReference type="InterPro" id="IPR029058">
    <property type="entry name" value="AB_hydrolase_fold"/>
</dbReference>
<gene>
    <name evidence="3" type="ORF">SAMN05421748_102185</name>
</gene>
<keyword evidence="4" id="KW-1185">Reference proteome</keyword>
<comment type="similarity">
    <text evidence="1">Belongs to the thioesterase family.</text>
</comment>
<evidence type="ECO:0000313" key="4">
    <source>
        <dbReference type="Proteomes" id="UP000219612"/>
    </source>
</evidence>
<dbReference type="Proteomes" id="UP000219612">
    <property type="component" value="Unassembled WGS sequence"/>
</dbReference>
<dbReference type="EMBL" id="OBDY01000002">
    <property type="protein sequence ID" value="SNY24407.1"/>
    <property type="molecule type" value="Genomic_DNA"/>
</dbReference>
<dbReference type="PANTHER" id="PTHR11487:SF0">
    <property type="entry name" value="S-ACYL FATTY ACID SYNTHASE THIOESTERASE, MEDIUM CHAIN"/>
    <property type="match status" value="1"/>
</dbReference>
<dbReference type="OrthoDB" id="8480037at2"/>
<dbReference type="SUPFAM" id="SSF53474">
    <property type="entry name" value="alpha/beta-Hydrolases"/>
    <property type="match status" value="1"/>
</dbReference>
<accession>A0A285GLG3</accession>
<organism evidence="3 4">
    <name type="scientific">Paractinoplanes atraurantiacus</name>
    <dbReference type="NCBI Taxonomy" id="1036182"/>
    <lineage>
        <taxon>Bacteria</taxon>
        <taxon>Bacillati</taxon>
        <taxon>Actinomycetota</taxon>
        <taxon>Actinomycetes</taxon>
        <taxon>Micromonosporales</taxon>
        <taxon>Micromonosporaceae</taxon>
        <taxon>Paractinoplanes</taxon>
    </lineage>
</organism>
<sequence>MTAWLSVPPSAADAPVRLLCFAHAGGGAGFFQPWRPVLAPEVAVCPVVLPGRETRVREEPYRRVEDLLGPLVDGLGGHLDRPYAILGHSMGAVLAYEVARRLTGAGAAPLCLFVSGRRAPRTPTRRPALHRLPEDEFLRAVGLLNGTPPEVLAQGDVIKLFLPSLRADFELNEVYAPLPGPPLDCPVSALTGDADPEVNLDEIAAWRETTRGAFTLRVFRGDHFYLKGAPPEVLAAIRADLRRLGAATAQTCADSGALPPVQTNREIARLEGTVR</sequence>
<dbReference type="Pfam" id="PF00975">
    <property type="entry name" value="Thioesterase"/>
    <property type="match status" value="1"/>
</dbReference>
<protein>
    <submittedName>
        <fullName evidence="3">Surfactin synthase thioesterase subunit</fullName>
    </submittedName>
</protein>
<dbReference type="AlphaFoldDB" id="A0A285GLG3"/>
<dbReference type="RefSeq" id="WP_097318951.1">
    <property type="nucleotide sequence ID" value="NZ_OBDY01000002.1"/>
</dbReference>
<feature type="domain" description="Thioesterase" evidence="2">
    <location>
        <begin position="17"/>
        <end position="240"/>
    </location>
</feature>
<evidence type="ECO:0000313" key="3">
    <source>
        <dbReference type="EMBL" id="SNY24407.1"/>
    </source>
</evidence>
<name>A0A285GLG3_9ACTN</name>
<proteinExistence type="inferred from homology"/>
<dbReference type="Gene3D" id="3.40.50.1820">
    <property type="entry name" value="alpha/beta hydrolase"/>
    <property type="match status" value="1"/>
</dbReference>
<dbReference type="InterPro" id="IPR001031">
    <property type="entry name" value="Thioesterase"/>
</dbReference>
<dbReference type="InterPro" id="IPR012223">
    <property type="entry name" value="TEII"/>
</dbReference>
<dbReference type="PANTHER" id="PTHR11487">
    <property type="entry name" value="THIOESTERASE"/>
    <property type="match status" value="1"/>
</dbReference>
<dbReference type="GO" id="GO:0008610">
    <property type="term" value="P:lipid biosynthetic process"/>
    <property type="evidence" value="ECO:0007669"/>
    <property type="project" value="TreeGrafter"/>
</dbReference>
<evidence type="ECO:0000256" key="1">
    <source>
        <dbReference type="ARBA" id="ARBA00007169"/>
    </source>
</evidence>
<evidence type="ECO:0000259" key="2">
    <source>
        <dbReference type="Pfam" id="PF00975"/>
    </source>
</evidence>
<reference evidence="3 4" key="1">
    <citation type="submission" date="2017-09" db="EMBL/GenBank/DDBJ databases">
        <authorList>
            <person name="Ehlers B."/>
            <person name="Leendertz F.H."/>
        </authorList>
    </citation>
    <scope>NUCLEOTIDE SEQUENCE [LARGE SCALE GENOMIC DNA]</scope>
    <source>
        <strain evidence="3 4">CGMCC 4.6857</strain>
    </source>
</reference>